<dbReference type="InterPro" id="IPR013783">
    <property type="entry name" value="Ig-like_fold"/>
</dbReference>
<dbReference type="InterPro" id="IPR050617">
    <property type="entry name" value="E3_ligase_FN3/SPRY"/>
</dbReference>
<evidence type="ECO:0000259" key="5">
    <source>
        <dbReference type="PROSITE" id="PS50853"/>
    </source>
</evidence>
<dbReference type="EMBL" id="PDCG01000017">
    <property type="protein sequence ID" value="RBP97182.1"/>
    <property type="molecule type" value="Genomic_DNA"/>
</dbReference>
<keyword evidence="1" id="KW-0378">Hydrolase</keyword>
<evidence type="ECO:0000313" key="7">
    <source>
        <dbReference type="Proteomes" id="UP000252530"/>
    </source>
</evidence>
<evidence type="ECO:0000256" key="1">
    <source>
        <dbReference type="ARBA" id="ARBA00023295"/>
    </source>
</evidence>
<keyword evidence="2" id="KW-0119">Carbohydrate metabolism</keyword>
<sequence length="2038" mass="213060">MSGAGHERRWRQGRAPQGPLAGRISSLAGRRWTMPIIVLLVLLVIVAGAIIISSVTRKQVHLDDGTVWVTSLKDRKAARFNVRIKDTTGALTSQANRFDLIQQGSDTVLNEGVKATRIDQSTLAPDGRAQTKDSTLSAIGGGSIAFLNTRTGDLWAGKAADLNTLDPSSGRPQMKLGTGGKMAVSHDGRVYGYRPSDGMVLVLDQPDSHQPRQWGSLSDQRQEPADDFTVIGDQPVLTSSGRIIWKGGQATTGSKTRLRLQAPPTDDQQQGWVAAADNRGIYTLALRSGNQEVSSLMTTGMGEAAKPVSTSGCVHGAWAQKARNYISLCQAAQTSAPFKTLQSVSASSDLVFRTNHRLVVLNDVLNGNIWNPQDSTDVIKIQWKTLQTEKTDQRNQDDKSAKNHRNFNKTCSAQSGQIKANDDGFGARVGGQQILDVLRNDEQTDCSVLQISKVSPPAGADISVSPVYNGRYLQLDASSASAGTASVTYDISDGRGQSSTAKVTIRLTGNGDNHAPRQTDMPPEYDVEQGASFTANALGSFSDPDGDPLTLVSAAPQNSDQVVVSTRADGQLVFHAGSMSAGRVGIELTVSDGQATGSGLVYFSVRPANTLPAQIDGVVQQAVPDVETTVDLKPYIHGSSIQPATLGSVTATDGATVSMNAADLTFSFRTGKPGTYYLPYTVMQGAVEAAGLARIEVQPASSEGAKPIAANDVALLGADRTAIVEPLANDVDPMGGVLSVTSVTADPSLGIRTGLVSHKRVYLTASQVPTKPVTISYTVANAAGSSKGSIILQPPALSTGRTAPKASNINLQVRTGGIVSTEVLDHVSHADGTTVKLKQDLQTDPKTFKGLAFASGNSVRYQASDTPGSYQLTYTVVDNLGNAASAQVTIAVHEKNPDNKPAPTPKDTQAQVAAGQKVRIPITLTGIDQDGDDDVLQGLGNTVPKLGRVSEVGANYLVYEAYADSSGTDSFSYAVEDWTGQRAQAQVRVGIFKGASDSGVYARDDQVVLQPNTAATVPVAQNDISGDNNDLTVSKDIQAQGIEEARVVGNTIAFTTPAQAGTSYVVYRIHDKAGLTDTATLTITTDPSAPIEPPTAYDYRIPASATIDKRTVDVDLGPWIANPSGTADELELGVDSSATGHARVKGGAQSRVISVDLTDQARAVPYTVTNTTHKVTSTAFIQVPAYGVFPPTLRPKAPALKVNARESLTINIADYVRVGAGKMATVESPDSVTATKAANSDLYKDEQTLSFTAPKDYAGPASISFTAVDGKRDKDKKRIINSAVLTLPITVIGRNMPPPTFSSTTVDVTAGEEATAIDLKALTHSPGSLYEDEKEYTYSCTGGQGSVTASCTAGGKLTLKASRDARPGEVSGIPVAINYGKGMVSAGITARVVQSNRPLARVPDQALRLKAGSSQSVRLFDQAFNPFPDGSLKAVRCSSGDSSGLKVNCQQNGTISISAAPNIGASSNTVLVAVQDDTKSVERQVTASIRVSVVDKPDQPLLSPVAGQPADSSITLSWTPGSANGSPIDEYLVEWGGGSTSCGTVTSCQITGLTNGQEYSFTVKAHNEVGWSKPSAPVRGKPDKVPTAPGRVRAQAGYQKVSVSWDRPSFTGTAVDRYTVVLTGGTGSWTAVTGGSTSVDFNLDQTAIADGSSFSATVTAHNAVGDGPASAASAAVVPWSEPDKPGITLSQRGDLIHADLQLGNLHNAGCRSITVSQGSSVSTLACSATSHDFTIAKSQYFTPLTVSVQVESERAGVRKVGNSAQITPTYDIHQPKNVQVANPGKGSSCTVTWEQDGQADDFTILAAGRTHPHVTATSFTTALAPWQSCSPSVSQNFNGHTGAPAQPSNGDVVNKVKARINTPQVAWNEDPSKRAHLTISGGTVTSYDQPGTSISMVITLGGNKYSYPWAPGQGDLDTASKPGLPLNGGADYKMYITVANGDPDFDATSAEEPIAGSPAPPTPLSPLASSPSGPLLPIVYRGQGLRDQRGFQPLALRTAMPIATSGPIQPAPAATLAPPAGSGLEQHWTIPPKVGAGG</sequence>
<keyword evidence="4" id="KW-0472">Membrane</keyword>
<name>A0A366K7F7_9BIFI</name>
<dbReference type="Gene3D" id="2.60.40.3440">
    <property type="match status" value="1"/>
</dbReference>
<dbReference type="InterPro" id="IPR036116">
    <property type="entry name" value="FN3_sf"/>
</dbReference>
<comment type="caution">
    <text evidence="6">The sequence shown here is derived from an EMBL/GenBank/DDBJ whole genome shotgun (WGS) entry which is preliminary data.</text>
</comment>
<dbReference type="Pfam" id="PF00041">
    <property type="entry name" value="fn3"/>
    <property type="match status" value="1"/>
</dbReference>
<feature type="compositionally biased region" description="Basic and acidic residues" evidence="3">
    <location>
        <begin position="388"/>
        <end position="401"/>
    </location>
</feature>
<accession>A0A366K7F7</accession>
<keyword evidence="7" id="KW-1185">Reference proteome</keyword>
<evidence type="ECO:0000256" key="4">
    <source>
        <dbReference type="SAM" id="Phobius"/>
    </source>
</evidence>
<organism evidence="6 7">
    <name type="scientific">Bifidobacterium aemilianum</name>
    <dbReference type="NCBI Taxonomy" id="2493120"/>
    <lineage>
        <taxon>Bacteria</taxon>
        <taxon>Bacillati</taxon>
        <taxon>Actinomycetota</taxon>
        <taxon>Actinomycetes</taxon>
        <taxon>Bifidobacteriales</taxon>
        <taxon>Bifidobacteriaceae</taxon>
        <taxon>Bifidobacterium</taxon>
    </lineage>
</organism>
<dbReference type="NCBIfam" id="NF012211">
    <property type="entry name" value="tand_rpt_95"/>
    <property type="match status" value="1"/>
</dbReference>
<keyword evidence="1" id="KW-0326">Glycosidase</keyword>
<evidence type="ECO:0000313" key="6">
    <source>
        <dbReference type="EMBL" id="RBP97182.1"/>
    </source>
</evidence>
<evidence type="ECO:0000256" key="3">
    <source>
        <dbReference type="SAM" id="MobiDB-lite"/>
    </source>
</evidence>
<feature type="region of interest" description="Disordered" evidence="3">
    <location>
        <begin position="1943"/>
        <end position="1970"/>
    </location>
</feature>
<keyword evidence="4" id="KW-1133">Transmembrane helix</keyword>
<dbReference type="GO" id="GO:0016798">
    <property type="term" value="F:hydrolase activity, acting on glycosyl bonds"/>
    <property type="evidence" value="ECO:0007669"/>
    <property type="project" value="UniProtKB-KW"/>
</dbReference>
<dbReference type="Gene3D" id="2.60.40.10">
    <property type="entry name" value="Immunoglobulins"/>
    <property type="match status" value="2"/>
</dbReference>
<dbReference type="PANTHER" id="PTHR24099">
    <property type="entry name" value="E3 UBIQUITIN-PROTEIN LIGASE TRIM36-RELATED"/>
    <property type="match status" value="1"/>
</dbReference>
<dbReference type="Proteomes" id="UP000252530">
    <property type="component" value="Unassembled WGS sequence"/>
</dbReference>
<feature type="region of interest" description="Disordered" evidence="3">
    <location>
        <begin position="388"/>
        <end position="416"/>
    </location>
</feature>
<dbReference type="Pfam" id="PF17963">
    <property type="entry name" value="Big_9"/>
    <property type="match status" value="6"/>
</dbReference>
<keyword evidence="4" id="KW-0812">Transmembrane</keyword>
<feature type="transmembrane region" description="Helical" evidence="4">
    <location>
        <begin position="32"/>
        <end position="52"/>
    </location>
</feature>
<dbReference type="OrthoDB" id="5241356at2"/>
<dbReference type="PROSITE" id="PS50853">
    <property type="entry name" value="FN3"/>
    <property type="match status" value="1"/>
</dbReference>
<gene>
    <name evidence="6" type="ORF">CRD60_08165</name>
</gene>
<dbReference type="SUPFAM" id="SSF49265">
    <property type="entry name" value="Fibronectin type III"/>
    <property type="match status" value="1"/>
</dbReference>
<feature type="domain" description="Fibronectin type-III" evidence="5">
    <location>
        <begin position="1496"/>
        <end position="1590"/>
    </location>
</feature>
<protein>
    <submittedName>
        <fullName evidence="6">AAA family ATPase</fullName>
    </submittedName>
</protein>
<feature type="region of interest" description="Disordered" evidence="3">
    <location>
        <begin position="1572"/>
        <end position="1593"/>
    </location>
</feature>
<evidence type="ECO:0000256" key="2">
    <source>
        <dbReference type="ARBA" id="ARBA00023326"/>
    </source>
</evidence>
<feature type="region of interest" description="Disordered" evidence="3">
    <location>
        <begin position="2017"/>
        <end position="2038"/>
    </location>
</feature>
<dbReference type="PANTHER" id="PTHR24099:SF11">
    <property type="entry name" value="FIBRONECTIN TYPE III DOMAIN-CONTAINING 3BA-RELATED"/>
    <property type="match status" value="1"/>
</dbReference>
<proteinExistence type="predicted"/>
<dbReference type="CDD" id="cd00063">
    <property type="entry name" value="FN3"/>
    <property type="match status" value="2"/>
</dbReference>
<dbReference type="InterPro" id="IPR003961">
    <property type="entry name" value="FN3_dom"/>
</dbReference>
<reference evidence="6 7" key="1">
    <citation type="submission" date="2017-10" db="EMBL/GenBank/DDBJ databases">
        <title>Bifidobacterium xylocopum sp. nov. and Bifidobacterium aemilianum sp. nov., from the carpenter bee (Xylocopa violacea) digestive tract.</title>
        <authorList>
            <person name="Alberoni D."/>
            <person name="Baffoni L."/>
            <person name="Di Gioia D."/>
            <person name="Gaggia F."/>
            <person name="Biavati B."/>
        </authorList>
    </citation>
    <scope>NUCLEOTIDE SEQUENCE [LARGE SCALE GENOMIC DNA]</scope>
    <source>
        <strain evidence="6 7">XV10</strain>
    </source>
</reference>
<keyword evidence="2" id="KW-0624">Polysaccharide degradation</keyword>
<dbReference type="GO" id="GO:0000272">
    <property type="term" value="P:polysaccharide catabolic process"/>
    <property type="evidence" value="ECO:0007669"/>
    <property type="project" value="UniProtKB-KW"/>
</dbReference>
<dbReference type="SMART" id="SM00060">
    <property type="entry name" value="FN3"/>
    <property type="match status" value="2"/>
</dbReference>